<dbReference type="AlphaFoldDB" id="A0A2S3S0Y4"/>
<dbReference type="EMBL" id="CP019291">
    <property type="protein sequence ID" value="AXX62710.1"/>
    <property type="molecule type" value="Genomic_DNA"/>
</dbReference>
<dbReference type="Proteomes" id="UP000237466">
    <property type="component" value="Unassembled WGS sequence"/>
</dbReference>
<dbReference type="EMBL" id="PDGH01000126">
    <property type="protein sequence ID" value="POB44016.1"/>
    <property type="molecule type" value="Genomic_DNA"/>
</dbReference>
<dbReference type="RefSeq" id="WP_015728345.1">
    <property type="nucleotide sequence ID" value="NZ_AP026553.1"/>
</dbReference>
<evidence type="ECO:0000313" key="5">
    <source>
        <dbReference type="Proteomes" id="UP000263418"/>
    </source>
</evidence>
<reference evidence="3 4" key="2">
    <citation type="journal article" date="2018" name="Front. Microbiol.">
        <title>Phylogeny of Vibrio vulnificus from the Analysis of the Core-Genome: Implications for Intra-Species Taxonomy.</title>
        <authorList>
            <person name="Roig F.J."/>
            <person name="Gonzalez-Candelas F."/>
            <person name="Sanjuan E."/>
            <person name="Fouz B."/>
            <person name="Feil E.J."/>
            <person name="Llorens C."/>
            <person name="Baker-Austin C."/>
            <person name="Oliver J.D."/>
            <person name="Danin-Poleg Y."/>
            <person name="Gibas C.J."/>
            <person name="Kashi Y."/>
            <person name="Gulig P.A."/>
            <person name="Morrison S.S."/>
            <person name="Amaro C."/>
        </authorList>
    </citation>
    <scope>NUCLEOTIDE SEQUENCE [LARGE SCALE GENOMIC DNA]</scope>
    <source>
        <strain evidence="3 4">CECT4608</strain>
    </source>
</reference>
<dbReference type="Proteomes" id="UP000263418">
    <property type="component" value="Chromosome 2"/>
</dbReference>
<keyword evidence="1" id="KW-1133">Transmembrane helix</keyword>
<evidence type="ECO:0000313" key="4">
    <source>
        <dbReference type="Proteomes" id="UP000237466"/>
    </source>
</evidence>
<reference evidence="2 5" key="1">
    <citation type="submission" date="2017-01" db="EMBL/GenBank/DDBJ databases">
        <title>Complete Genome Sequence of Vibrio vulnificus FORC_053.</title>
        <authorList>
            <consortium name="Food-borne Pathogen Omics Research Center"/>
            <person name="Chung H.Y."/>
            <person name="Na E.J."/>
            <person name="Song J.S."/>
            <person name="Kim H."/>
            <person name="Lee J.-H."/>
            <person name="Ryu S."/>
            <person name="Choi S.H."/>
        </authorList>
    </citation>
    <scope>NUCLEOTIDE SEQUENCE [LARGE SCALE GENOMIC DNA]</scope>
    <source>
        <strain evidence="2 5">FORC_053</strain>
    </source>
</reference>
<feature type="transmembrane region" description="Helical" evidence="1">
    <location>
        <begin position="75"/>
        <end position="96"/>
    </location>
</feature>
<dbReference type="KEGG" id="vvl:VV93_v1c43630"/>
<sequence>MKNGAERVNVAVSDQEIEKMDMLLKSIDTDMAVSMSYVRRAQGVSFEQLESRFSGINGSTLKRYMQQSYPSMRPIHVVAALTWVMMVPMTTFYYGLKMKEQYRGMDDKAIEALLCIGRLPSDQFNLYLELVANLMDEATRQEFLAFKADLESQCSLLANYNDLLPPPVLDIHAFAIDYYRSVAITVKRFREEYNIPVETISRVLGLSEYQYHILEDVNKIRDFPVAIGFRVKLGFHLSSHVNFTSEMRQFPEFHQLRQVQHVRDMLIVEAMSKLRGAKKKSAIEILSHLSKVYI</sequence>
<keyword evidence="1" id="KW-0812">Transmembrane</keyword>
<accession>A0A2S3S0Y4</accession>
<protein>
    <submittedName>
        <fullName evidence="3">Uncharacterized protein</fullName>
    </submittedName>
</protein>
<organism evidence="3 4">
    <name type="scientific">Vibrio vulnificus</name>
    <dbReference type="NCBI Taxonomy" id="672"/>
    <lineage>
        <taxon>Bacteria</taxon>
        <taxon>Pseudomonadati</taxon>
        <taxon>Pseudomonadota</taxon>
        <taxon>Gammaproteobacteria</taxon>
        <taxon>Vibrionales</taxon>
        <taxon>Vibrionaceae</taxon>
        <taxon>Vibrio</taxon>
    </lineage>
</organism>
<proteinExistence type="predicted"/>
<evidence type="ECO:0000256" key="1">
    <source>
        <dbReference type="SAM" id="Phobius"/>
    </source>
</evidence>
<gene>
    <name evidence="3" type="ORF">CRN52_20065</name>
    <name evidence="2" type="ORF">FORC53_4371</name>
</gene>
<evidence type="ECO:0000313" key="3">
    <source>
        <dbReference type="EMBL" id="POB44016.1"/>
    </source>
</evidence>
<keyword evidence="1" id="KW-0472">Membrane</keyword>
<evidence type="ECO:0000313" key="2">
    <source>
        <dbReference type="EMBL" id="AXX62710.1"/>
    </source>
</evidence>
<name>A0A2S3S0Y4_VIBVL</name>